<accession>A0ABR1VGQ7</accession>
<dbReference type="GeneID" id="92048002"/>
<evidence type="ECO:0008006" key="4">
    <source>
        <dbReference type="Google" id="ProtNLM"/>
    </source>
</evidence>
<sequence>MFPASMPTKCLAVPVLAATPTQPGQHGGQCSPHYPMPPVRRRLAEVPWCAKGPKIVQQGSTSDGVANEPRNPPPAFESVVTDQQAAAATANNNFAQGGDNRHHIAARRARAPSTTTTDDGI</sequence>
<keyword evidence="3" id="KW-1185">Reference proteome</keyword>
<proteinExistence type="predicted"/>
<feature type="region of interest" description="Disordered" evidence="1">
    <location>
        <begin position="54"/>
        <end position="121"/>
    </location>
</feature>
<organism evidence="2 3">
    <name type="scientific">Apiospora hydei</name>
    <dbReference type="NCBI Taxonomy" id="1337664"/>
    <lineage>
        <taxon>Eukaryota</taxon>
        <taxon>Fungi</taxon>
        <taxon>Dikarya</taxon>
        <taxon>Ascomycota</taxon>
        <taxon>Pezizomycotina</taxon>
        <taxon>Sordariomycetes</taxon>
        <taxon>Xylariomycetidae</taxon>
        <taxon>Amphisphaeriales</taxon>
        <taxon>Apiosporaceae</taxon>
        <taxon>Apiospora</taxon>
    </lineage>
</organism>
<evidence type="ECO:0000256" key="1">
    <source>
        <dbReference type="SAM" id="MobiDB-lite"/>
    </source>
</evidence>
<feature type="compositionally biased region" description="Low complexity" evidence="1">
    <location>
        <begin position="83"/>
        <end position="96"/>
    </location>
</feature>
<dbReference type="RefSeq" id="XP_066664232.1">
    <property type="nucleotide sequence ID" value="XM_066814942.1"/>
</dbReference>
<evidence type="ECO:0000313" key="3">
    <source>
        <dbReference type="Proteomes" id="UP001433268"/>
    </source>
</evidence>
<feature type="compositionally biased region" description="Low complexity" evidence="1">
    <location>
        <begin position="111"/>
        <end position="121"/>
    </location>
</feature>
<dbReference type="Proteomes" id="UP001433268">
    <property type="component" value="Unassembled WGS sequence"/>
</dbReference>
<dbReference type="EMBL" id="JAQQWN010000008">
    <property type="protein sequence ID" value="KAK8070424.1"/>
    <property type="molecule type" value="Genomic_DNA"/>
</dbReference>
<reference evidence="2 3" key="1">
    <citation type="submission" date="2023-01" db="EMBL/GenBank/DDBJ databases">
        <title>Analysis of 21 Apiospora genomes using comparative genomics revels a genus with tremendous synthesis potential of carbohydrate active enzymes and secondary metabolites.</title>
        <authorList>
            <person name="Sorensen T."/>
        </authorList>
    </citation>
    <scope>NUCLEOTIDE SEQUENCE [LARGE SCALE GENOMIC DNA]</scope>
    <source>
        <strain evidence="2 3">CBS 114990</strain>
    </source>
</reference>
<protein>
    <recommendedName>
        <fullName evidence="4">Secreted protein</fullName>
    </recommendedName>
</protein>
<gene>
    <name evidence="2" type="ORF">PG997_010627</name>
</gene>
<evidence type="ECO:0000313" key="2">
    <source>
        <dbReference type="EMBL" id="KAK8070424.1"/>
    </source>
</evidence>
<name>A0ABR1VGQ7_9PEZI</name>
<comment type="caution">
    <text evidence="2">The sequence shown here is derived from an EMBL/GenBank/DDBJ whole genome shotgun (WGS) entry which is preliminary data.</text>
</comment>